<dbReference type="Gene3D" id="3.40.350.10">
    <property type="entry name" value="Creatinase/prolidase N-terminal domain"/>
    <property type="match status" value="1"/>
</dbReference>
<dbReference type="EMBL" id="DRXG01000080">
    <property type="protein sequence ID" value="HHN52401.1"/>
    <property type="molecule type" value="Genomic_DNA"/>
</dbReference>
<evidence type="ECO:0000259" key="1">
    <source>
        <dbReference type="Pfam" id="PF00557"/>
    </source>
</evidence>
<gene>
    <name evidence="3" type="ORF">ENM30_03700</name>
</gene>
<feature type="domain" description="Creatinase N-terminal" evidence="2">
    <location>
        <begin position="10"/>
        <end position="151"/>
    </location>
</feature>
<feature type="domain" description="Peptidase M24" evidence="1">
    <location>
        <begin position="161"/>
        <end position="363"/>
    </location>
</feature>
<dbReference type="PANTHER" id="PTHR46112:SF2">
    <property type="entry name" value="XAA-PRO AMINOPEPTIDASE P-RELATED"/>
    <property type="match status" value="1"/>
</dbReference>
<protein>
    <submittedName>
        <fullName evidence="3">Aminopeptidase P family protein</fullName>
    </submittedName>
</protein>
<name>A0A7J3WCN6_CALS0</name>
<dbReference type="Pfam" id="PF00557">
    <property type="entry name" value="Peptidase_M24"/>
    <property type="match status" value="1"/>
</dbReference>
<dbReference type="SUPFAM" id="SSF53092">
    <property type="entry name" value="Creatinase/prolidase N-terminal domain"/>
    <property type="match status" value="1"/>
</dbReference>
<accession>A0A7J3WCN6</accession>
<evidence type="ECO:0000313" key="3">
    <source>
        <dbReference type="EMBL" id="HHN52401.1"/>
    </source>
</evidence>
<reference evidence="3" key="1">
    <citation type="journal article" date="2020" name="mSystems">
        <title>Genome- and Community-Level Interaction Insights into Carbon Utilization and Element Cycling Functions of Hydrothermarchaeota in Hydrothermal Sediment.</title>
        <authorList>
            <person name="Zhou Z."/>
            <person name="Liu Y."/>
            <person name="Xu W."/>
            <person name="Pan J."/>
            <person name="Luo Z.H."/>
            <person name="Li M."/>
        </authorList>
    </citation>
    <scope>NUCLEOTIDE SEQUENCE [LARGE SCALE GENOMIC DNA]</scope>
    <source>
        <strain evidence="3">SpSt-1073</strain>
    </source>
</reference>
<evidence type="ECO:0000259" key="2">
    <source>
        <dbReference type="Pfam" id="PF01321"/>
    </source>
</evidence>
<dbReference type="PANTHER" id="PTHR46112">
    <property type="entry name" value="AMINOPEPTIDASE"/>
    <property type="match status" value="1"/>
</dbReference>
<keyword evidence="3" id="KW-0645">Protease</keyword>
<keyword evidence="3" id="KW-0378">Hydrolase</keyword>
<dbReference type="AlphaFoldDB" id="A0A7J3WCN6"/>
<dbReference type="InterPro" id="IPR029149">
    <property type="entry name" value="Creatin/AminoP/Spt16_N"/>
</dbReference>
<dbReference type="GO" id="GO:0004177">
    <property type="term" value="F:aminopeptidase activity"/>
    <property type="evidence" value="ECO:0007669"/>
    <property type="project" value="UniProtKB-KW"/>
</dbReference>
<dbReference type="Pfam" id="PF01321">
    <property type="entry name" value="Creatinase_N"/>
    <property type="match status" value="1"/>
</dbReference>
<dbReference type="Gene3D" id="3.90.230.10">
    <property type="entry name" value="Creatinase/methionine aminopeptidase superfamily"/>
    <property type="match status" value="1"/>
</dbReference>
<dbReference type="InterPro" id="IPR036005">
    <property type="entry name" value="Creatinase/aminopeptidase-like"/>
</dbReference>
<dbReference type="CDD" id="cd01066">
    <property type="entry name" value="APP_MetAP"/>
    <property type="match status" value="1"/>
</dbReference>
<dbReference type="InterPro" id="IPR000994">
    <property type="entry name" value="Pept_M24"/>
</dbReference>
<organism evidence="3">
    <name type="scientific">Caldiarchaeum subterraneum</name>
    <dbReference type="NCBI Taxonomy" id="311458"/>
    <lineage>
        <taxon>Archaea</taxon>
        <taxon>Nitrososphaerota</taxon>
        <taxon>Candidatus Caldarchaeales</taxon>
        <taxon>Candidatus Caldarchaeaceae</taxon>
        <taxon>Candidatus Caldarchaeum</taxon>
    </lineage>
</organism>
<sequence>MPWGEGPRLRWRRLLKWMEEQQLDMLVMGGQKNIYYFTGYITARLFMPAYLFIPVEGEPFLVTGKADSEQAAKTFGGEIVEYVNYNLDNVMRPYPIHGVEAAVKTLRRRQPKIRKLGYEGWALDAVLLHEMLKMFPTAEFTDVSENILLMRRSKDEDELQYLREAAKLNDSAYRVAKENAAVDRSEAELYTIIHSELVKKKGGFQFFAGDFVSGERCLQIGGPPTSRRLQVGDTLILDLWVTHQEYWSDTCRTFVVGAVPSALQKRVFEVLREALKAGEAALRPGATGSDVYRAVYEAIERHGYGKYFPHHAGHALGLEAWEPPYFIPGDQNIITENTVCALEPGIYFGEVGGVRLENNYVVKRYGVEVLNEFPLEP</sequence>
<keyword evidence="3" id="KW-0031">Aminopeptidase</keyword>
<dbReference type="InterPro" id="IPR050659">
    <property type="entry name" value="Peptidase_M24B"/>
</dbReference>
<proteinExistence type="predicted"/>
<dbReference type="SUPFAM" id="SSF55920">
    <property type="entry name" value="Creatinase/aminopeptidase"/>
    <property type="match status" value="1"/>
</dbReference>
<dbReference type="InterPro" id="IPR000587">
    <property type="entry name" value="Creatinase_N"/>
</dbReference>
<comment type="caution">
    <text evidence="3">The sequence shown here is derived from an EMBL/GenBank/DDBJ whole genome shotgun (WGS) entry which is preliminary data.</text>
</comment>